<dbReference type="EMBL" id="FOKI01000076">
    <property type="protein sequence ID" value="SFB46476.1"/>
    <property type="molecule type" value="Genomic_DNA"/>
</dbReference>
<dbReference type="Pfam" id="PF19289">
    <property type="entry name" value="PmbA_TldD_3rd"/>
    <property type="match status" value="1"/>
</dbReference>
<dbReference type="InterPro" id="IPR047657">
    <property type="entry name" value="PmbA"/>
</dbReference>
<evidence type="ECO:0000313" key="2">
    <source>
        <dbReference type="EMBL" id="SFB46476.1"/>
    </source>
</evidence>
<keyword evidence="3" id="KW-1185">Reference proteome</keyword>
<dbReference type="SUPFAM" id="SSF111283">
    <property type="entry name" value="Putative modulator of DNA gyrase, PmbA/TldD"/>
    <property type="match status" value="1"/>
</dbReference>
<protein>
    <submittedName>
        <fullName evidence="2">PmbA protein</fullName>
    </submittedName>
</protein>
<dbReference type="GO" id="GO:0005829">
    <property type="term" value="C:cytosol"/>
    <property type="evidence" value="ECO:0007669"/>
    <property type="project" value="TreeGrafter"/>
</dbReference>
<dbReference type="OrthoDB" id="9803618at2"/>
<accession>A0A1I1B9Y8</accession>
<dbReference type="InterPro" id="IPR035068">
    <property type="entry name" value="TldD/PmbA_N"/>
</dbReference>
<sequence length="432" mass="49148">MDNREILNFCLQGIKDKGLDKGQCIYSINEKYELNFTKESISLLRTTKDSDINLTGIKDNKKSSIKISNLDYKNIENKIGELVEMCDSSREDEFNDIAPNSDNEEFKYGSDSADLHKMYDLILDFIKNINLKYEQINLIGGTNLTFNKKVKYIGNTNSVYFKSDTSNYSLALTYAAKNQETSSSFNFAQFQFDELPESFIEYENIDKKFKEAVEQLYCIELEEKFLGDLILTPELANEFVVYYNQLFLCDTPIISKTSMLKDKLGKKVADNKLTVLCESISDEISNKVFVTSDGMKTYNFPIIENGVLNTFLLTLYGSRKTKKKFAPYTENIRILNGDKKIDDIMKSTNKGIILGRFSGGQPASNGDFSGVAKNSYYIENGEIKYPIKEVMISGNIYEMFNNIEYISEETLNTGCSITPWIKVNNVTISGKA</sequence>
<proteinExistence type="predicted"/>
<dbReference type="PANTHER" id="PTHR43421:SF1">
    <property type="entry name" value="METALLOPROTEASE PMBA"/>
    <property type="match status" value="1"/>
</dbReference>
<feature type="domain" description="Metalloprotease TldD/E C-terminal" evidence="1">
    <location>
        <begin position="228"/>
        <end position="430"/>
    </location>
</feature>
<name>A0A1I1B9Y8_9CLOT</name>
<dbReference type="InterPro" id="IPR036059">
    <property type="entry name" value="TldD/PmbA_sf"/>
</dbReference>
<dbReference type="Proteomes" id="UP000198619">
    <property type="component" value="Unassembled WGS sequence"/>
</dbReference>
<reference evidence="2 3" key="1">
    <citation type="submission" date="2016-10" db="EMBL/GenBank/DDBJ databases">
        <authorList>
            <person name="de Groot N.N."/>
        </authorList>
    </citation>
    <scope>NUCLEOTIDE SEQUENCE [LARGE SCALE GENOMIC DNA]</scope>
    <source>
        <strain evidence="2 3">DSM 12271</strain>
    </source>
</reference>
<dbReference type="STRING" id="84698.SAMN04488528_10765"/>
<gene>
    <name evidence="2" type="ORF">SAMN04488528_10765</name>
</gene>
<evidence type="ECO:0000313" key="3">
    <source>
        <dbReference type="Proteomes" id="UP000198619"/>
    </source>
</evidence>
<evidence type="ECO:0000259" key="1">
    <source>
        <dbReference type="Pfam" id="PF19289"/>
    </source>
</evidence>
<dbReference type="Gene3D" id="3.30.2290.10">
    <property type="entry name" value="PmbA/TldD superfamily"/>
    <property type="match status" value="1"/>
</dbReference>
<dbReference type="RefSeq" id="WP_090043285.1">
    <property type="nucleotide sequence ID" value="NZ_FOKI01000076.1"/>
</dbReference>
<dbReference type="GO" id="GO:0006508">
    <property type="term" value="P:proteolysis"/>
    <property type="evidence" value="ECO:0007669"/>
    <property type="project" value="InterPro"/>
</dbReference>
<dbReference type="PANTHER" id="PTHR43421">
    <property type="entry name" value="METALLOPROTEASE PMBA"/>
    <property type="match status" value="1"/>
</dbReference>
<dbReference type="GO" id="GO:0008237">
    <property type="term" value="F:metallopeptidase activity"/>
    <property type="evidence" value="ECO:0007669"/>
    <property type="project" value="InterPro"/>
</dbReference>
<dbReference type="InterPro" id="IPR045569">
    <property type="entry name" value="Metalloprtase-TldD/E_C"/>
</dbReference>
<dbReference type="AlphaFoldDB" id="A0A1I1B9Y8"/>
<organism evidence="2 3">
    <name type="scientific">Clostridium frigidicarnis</name>
    <dbReference type="NCBI Taxonomy" id="84698"/>
    <lineage>
        <taxon>Bacteria</taxon>
        <taxon>Bacillati</taxon>
        <taxon>Bacillota</taxon>
        <taxon>Clostridia</taxon>
        <taxon>Eubacteriales</taxon>
        <taxon>Clostridiaceae</taxon>
        <taxon>Clostridium</taxon>
    </lineage>
</organism>